<proteinExistence type="inferred from homology"/>
<evidence type="ECO:0000256" key="1">
    <source>
        <dbReference type="ARBA" id="ARBA00004141"/>
    </source>
</evidence>
<comment type="caution">
    <text evidence="6">Lacks conserved residue(s) required for the propagation of feature annotation.</text>
</comment>
<reference evidence="7 8" key="1">
    <citation type="submission" date="2023-11" db="EMBL/GenBank/DDBJ databases">
        <authorList>
            <person name="Hedman E."/>
            <person name="Englund M."/>
            <person name="Stromberg M."/>
            <person name="Nyberg Akerstrom W."/>
            <person name="Nylinder S."/>
            <person name="Jareborg N."/>
            <person name="Kallberg Y."/>
            <person name="Kronander E."/>
        </authorList>
    </citation>
    <scope>NUCLEOTIDE SEQUENCE [LARGE SCALE GENOMIC DNA]</scope>
</reference>
<evidence type="ECO:0000256" key="6">
    <source>
        <dbReference type="RuleBase" id="RU363053"/>
    </source>
</evidence>
<comment type="caution">
    <text evidence="7">The sequence shown here is derived from an EMBL/GenBank/DDBJ whole genome shotgun (WGS) entry which is preliminary data.</text>
</comment>
<dbReference type="GO" id="GO:0061668">
    <property type="term" value="P:mitochondrial ribosome assembly"/>
    <property type="evidence" value="ECO:0007669"/>
    <property type="project" value="TreeGrafter"/>
</dbReference>
<name>A0AAV1KSP1_9NEOP</name>
<evidence type="ECO:0000256" key="3">
    <source>
        <dbReference type="ARBA" id="ARBA00022692"/>
    </source>
</evidence>
<evidence type="ECO:0000313" key="8">
    <source>
        <dbReference type="Proteomes" id="UP001314205"/>
    </source>
</evidence>
<accession>A0AAV1KSP1</accession>
<dbReference type="EMBL" id="CAVLGL010000080">
    <property type="protein sequence ID" value="CAK1586041.1"/>
    <property type="molecule type" value="Genomic_DNA"/>
</dbReference>
<dbReference type="AlphaFoldDB" id="A0AAV1KSP1"/>
<evidence type="ECO:0000256" key="2">
    <source>
        <dbReference type="ARBA" id="ARBA00006824"/>
    </source>
</evidence>
<keyword evidence="8" id="KW-1185">Reference proteome</keyword>
<dbReference type="Proteomes" id="UP001314205">
    <property type="component" value="Unassembled WGS sequence"/>
</dbReference>
<organism evidence="7 8">
    <name type="scientific">Parnassius mnemosyne</name>
    <name type="common">clouded apollo</name>
    <dbReference type="NCBI Taxonomy" id="213953"/>
    <lineage>
        <taxon>Eukaryota</taxon>
        <taxon>Metazoa</taxon>
        <taxon>Ecdysozoa</taxon>
        <taxon>Arthropoda</taxon>
        <taxon>Hexapoda</taxon>
        <taxon>Insecta</taxon>
        <taxon>Pterygota</taxon>
        <taxon>Neoptera</taxon>
        <taxon>Endopterygota</taxon>
        <taxon>Lepidoptera</taxon>
        <taxon>Glossata</taxon>
        <taxon>Ditrysia</taxon>
        <taxon>Papilionoidea</taxon>
        <taxon>Papilionidae</taxon>
        <taxon>Parnassiinae</taxon>
        <taxon>Parnassini</taxon>
        <taxon>Parnassius</taxon>
        <taxon>Driopa</taxon>
    </lineage>
</organism>
<keyword evidence="4 6" id="KW-1133">Transmembrane helix</keyword>
<evidence type="ECO:0000256" key="5">
    <source>
        <dbReference type="ARBA" id="ARBA00023136"/>
    </source>
</evidence>
<dbReference type="InterPro" id="IPR007248">
    <property type="entry name" value="Mpv17_PMP22"/>
</dbReference>
<evidence type="ECO:0000256" key="4">
    <source>
        <dbReference type="ARBA" id="ARBA00022989"/>
    </source>
</evidence>
<dbReference type="GO" id="GO:0016020">
    <property type="term" value="C:membrane"/>
    <property type="evidence" value="ECO:0007669"/>
    <property type="project" value="UniProtKB-SubCell"/>
</dbReference>
<dbReference type="PANTHER" id="PTHR11266:SF8">
    <property type="entry name" value="MPV17-LIKE PROTEIN 2"/>
    <property type="match status" value="1"/>
</dbReference>
<comment type="subcellular location">
    <subcellularLocation>
        <location evidence="1">Membrane</location>
        <topology evidence="1">Multi-pass membrane protein</topology>
    </subcellularLocation>
</comment>
<keyword evidence="3 6" id="KW-0812">Transmembrane</keyword>
<feature type="transmembrane region" description="Helical" evidence="6">
    <location>
        <begin position="97"/>
        <end position="119"/>
    </location>
</feature>
<evidence type="ECO:0000313" key="7">
    <source>
        <dbReference type="EMBL" id="CAK1586041.1"/>
    </source>
</evidence>
<dbReference type="PANTHER" id="PTHR11266">
    <property type="entry name" value="PEROXISOMAL MEMBRANE PROTEIN 2, PXMP2 MPV17"/>
    <property type="match status" value="1"/>
</dbReference>
<dbReference type="Pfam" id="PF04117">
    <property type="entry name" value="Mpv17_PMP22"/>
    <property type="match status" value="1"/>
</dbReference>
<evidence type="ECO:0008006" key="9">
    <source>
        <dbReference type="Google" id="ProtNLM"/>
    </source>
</evidence>
<gene>
    <name evidence="7" type="ORF">PARMNEM_LOCUS7048</name>
</gene>
<protein>
    <recommendedName>
        <fullName evidence="9">Mpv17-like protein 2</fullName>
    </recommendedName>
</protein>
<sequence>MVYKRLISRAYNTIQIAFGGRNLIYTNVLLSMTISTVGDVLEQSYEIFKKDLQTYDFRRTSQMALSGSTSGIICHHWYNFLDKIIIGRSIHNVIKKLLLDQFICSPLIIVSFFATVAIFEKNPLENFTGEVQEKFWSLYKAEWVIWPPAQIINFYFLPTKYRVLYDSTISLGYDVYTSHVKHRKSSEI</sequence>
<dbReference type="GO" id="GO:0005739">
    <property type="term" value="C:mitochondrion"/>
    <property type="evidence" value="ECO:0007669"/>
    <property type="project" value="TreeGrafter"/>
</dbReference>
<keyword evidence="5 6" id="KW-0472">Membrane</keyword>
<comment type="similarity">
    <text evidence="2 6">Belongs to the peroxisomal membrane protein PXMP2/4 family.</text>
</comment>